<organism evidence="1 2">
    <name type="scientific">Rhodococcus sovatensis</name>
    <dbReference type="NCBI Taxonomy" id="1805840"/>
    <lineage>
        <taxon>Bacteria</taxon>
        <taxon>Bacillati</taxon>
        <taxon>Actinomycetota</taxon>
        <taxon>Actinomycetes</taxon>
        <taxon>Mycobacteriales</taxon>
        <taxon>Nocardiaceae</taxon>
        <taxon>Rhodococcus</taxon>
    </lineage>
</organism>
<evidence type="ECO:0000313" key="1">
    <source>
        <dbReference type="EMBL" id="WXG69668.1"/>
    </source>
</evidence>
<evidence type="ECO:0000313" key="2">
    <source>
        <dbReference type="Proteomes" id="UP001432000"/>
    </source>
</evidence>
<protein>
    <submittedName>
        <fullName evidence="1">Uncharacterized protein</fullName>
    </submittedName>
</protein>
<sequence>MPVLTESSLPPSAYQRLLGHLNEALSTAMTRWSSEFTVQWGRATTEHDRERAMVQMRTKLARRLQLADHPSLPAVIRDLLSESAATDIRNLQQEIEDNLLKSTANASSDRSVRERLLKTARANSLTAILEPNFPLDALFHPQPAAPALERRVKLEGDSSDVGLSGLHYTPKRRIVTIERTPAEEGHSNAQ</sequence>
<name>A0ABZ2PR95_9NOCA</name>
<dbReference type="RefSeq" id="WP_338890583.1">
    <property type="nucleotide sequence ID" value="NZ_CP147846.1"/>
</dbReference>
<gene>
    <name evidence="1" type="ORF">WDS16_03685</name>
</gene>
<reference evidence="1 2" key="1">
    <citation type="submission" date="2024-03" db="EMBL/GenBank/DDBJ databases">
        <title>Natural products discovery in diverse microorganisms through a two-stage MS feature dereplication strategy.</title>
        <authorList>
            <person name="Zhang R."/>
        </authorList>
    </citation>
    <scope>NUCLEOTIDE SEQUENCE [LARGE SCALE GENOMIC DNA]</scope>
    <source>
        <strain evidence="1 2">18930</strain>
    </source>
</reference>
<proteinExistence type="predicted"/>
<accession>A0ABZ2PR95</accession>
<dbReference type="EMBL" id="CP147846">
    <property type="protein sequence ID" value="WXG69668.1"/>
    <property type="molecule type" value="Genomic_DNA"/>
</dbReference>
<dbReference type="Proteomes" id="UP001432000">
    <property type="component" value="Chromosome"/>
</dbReference>
<keyword evidence="2" id="KW-1185">Reference proteome</keyword>